<dbReference type="PANTHER" id="PTHR30349:SF88">
    <property type="entry name" value="BLL1584 PROTEIN"/>
    <property type="match status" value="1"/>
</dbReference>
<dbReference type="Gene3D" id="1.10.443.10">
    <property type="entry name" value="Intergrase catalytic core"/>
    <property type="match status" value="1"/>
</dbReference>
<keyword evidence="1" id="KW-0229">DNA integration</keyword>
<dbReference type="EMBL" id="AMSI01000014">
    <property type="protein sequence ID" value="EKF40877.1"/>
    <property type="molecule type" value="Genomic_DNA"/>
</dbReference>
<dbReference type="RefSeq" id="WP_009451870.1">
    <property type="nucleotide sequence ID" value="NZ_AMSI01000014.1"/>
</dbReference>
<dbReference type="PROSITE" id="PS51898">
    <property type="entry name" value="TYR_RECOMBINASE"/>
    <property type="match status" value="1"/>
</dbReference>
<dbReference type="eggNOG" id="COG0582">
    <property type="taxonomic scope" value="Bacteria"/>
</dbReference>
<comment type="caution">
    <text evidence="4">The sequence shown here is derived from an EMBL/GenBank/DDBJ whole genome shotgun (WGS) entry which is preliminary data.</text>
</comment>
<dbReference type="AlphaFoldDB" id="K2PI89"/>
<dbReference type="InterPro" id="IPR050090">
    <property type="entry name" value="Tyrosine_recombinase_XerCD"/>
</dbReference>
<dbReference type="InterPro" id="IPR013762">
    <property type="entry name" value="Integrase-like_cat_sf"/>
</dbReference>
<name>K2PI89_9HYPH</name>
<dbReference type="GO" id="GO:0006310">
    <property type="term" value="P:DNA recombination"/>
    <property type="evidence" value="ECO:0007669"/>
    <property type="project" value="UniProtKB-KW"/>
</dbReference>
<dbReference type="PANTHER" id="PTHR30349">
    <property type="entry name" value="PHAGE INTEGRASE-RELATED"/>
    <property type="match status" value="1"/>
</dbReference>
<dbReference type="GO" id="GO:0003677">
    <property type="term" value="F:DNA binding"/>
    <property type="evidence" value="ECO:0007669"/>
    <property type="project" value="InterPro"/>
</dbReference>
<evidence type="ECO:0000259" key="3">
    <source>
        <dbReference type="PROSITE" id="PS51898"/>
    </source>
</evidence>
<reference evidence="4 5" key="1">
    <citation type="journal article" date="2012" name="J. Bacteriol.">
        <title>Genome Sequence of Nitratireductor indicus Type Strain C115.</title>
        <authorList>
            <person name="Lai Q."/>
            <person name="Li G."/>
            <person name="Yu Z."/>
            <person name="Shao Z."/>
        </authorList>
    </citation>
    <scope>NUCLEOTIDE SEQUENCE [LARGE SCALE GENOMIC DNA]</scope>
    <source>
        <strain evidence="4 5">C115</strain>
    </source>
</reference>
<evidence type="ECO:0000256" key="1">
    <source>
        <dbReference type="ARBA" id="ARBA00022908"/>
    </source>
</evidence>
<dbReference type="GO" id="GO:0015074">
    <property type="term" value="P:DNA integration"/>
    <property type="evidence" value="ECO:0007669"/>
    <property type="project" value="UniProtKB-KW"/>
</dbReference>
<evidence type="ECO:0000256" key="2">
    <source>
        <dbReference type="ARBA" id="ARBA00023172"/>
    </source>
</evidence>
<proteinExistence type="predicted"/>
<evidence type="ECO:0000313" key="5">
    <source>
        <dbReference type="Proteomes" id="UP000007374"/>
    </source>
</evidence>
<dbReference type="PATRIC" id="fig|1231190.3.peg.3787"/>
<sequence>MPRPAKGARLWFDKKAALWFIRDGSIKRGTGCGFEERSSAEGKLRAYIEEKYEPPTDSRSSALLVADVLTYYSREVAGGQRSKTSSYSIERLLGWWGAKPLSEVKRSTCQAYVEHRASQPIRQATKSKKPKLVSRETARRELTVLRAAINAYHAETPLDALPVVTMPKQSPARTRWLTRDEVARLLRAARKLEEKDSARALQRFIMISIYTATRSGAVRRLGWVENTLGGYVDTGAGVMHRRGADEEETRKRRPPIRIPNRLSGFMRRWKDEDMRETKERKAIPFVIHFRGKPVKAQRKSWEEARANAGLGKEVTPHILKHTAVTWMMQSGADPWDVAEYAGTSLKMIEDVYGHHHPDFQGDIASRIGRR</sequence>
<keyword evidence="2" id="KW-0233">DNA recombination</keyword>
<protein>
    <submittedName>
        <fullName evidence="4">Integrase family protein</fullName>
    </submittedName>
</protein>
<dbReference type="Pfam" id="PF00589">
    <property type="entry name" value="Phage_integrase"/>
    <property type="match status" value="1"/>
</dbReference>
<dbReference type="SUPFAM" id="SSF56349">
    <property type="entry name" value="DNA breaking-rejoining enzymes"/>
    <property type="match status" value="1"/>
</dbReference>
<dbReference type="STRING" id="721133.SAMN05216176_102625"/>
<organism evidence="4 5">
    <name type="scientific">Nitratireductor indicus C115</name>
    <dbReference type="NCBI Taxonomy" id="1231190"/>
    <lineage>
        <taxon>Bacteria</taxon>
        <taxon>Pseudomonadati</taxon>
        <taxon>Pseudomonadota</taxon>
        <taxon>Alphaproteobacteria</taxon>
        <taxon>Hyphomicrobiales</taxon>
        <taxon>Phyllobacteriaceae</taxon>
        <taxon>Nitratireductor</taxon>
    </lineage>
</organism>
<dbReference type="InterPro" id="IPR011010">
    <property type="entry name" value="DNA_brk_join_enz"/>
</dbReference>
<dbReference type="Proteomes" id="UP000007374">
    <property type="component" value="Unassembled WGS sequence"/>
</dbReference>
<keyword evidence="5" id="KW-1185">Reference proteome</keyword>
<accession>K2PI89</accession>
<dbReference type="InterPro" id="IPR002104">
    <property type="entry name" value="Integrase_catalytic"/>
</dbReference>
<gene>
    <name evidence="4" type="ORF">NA8A_18337</name>
</gene>
<feature type="domain" description="Tyr recombinase" evidence="3">
    <location>
        <begin position="172"/>
        <end position="365"/>
    </location>
</feature>
<dbReference type="OrthoDB" id="9808346at2"/>
<evidence type="ECO:0000313" key="4">
    <source>
        <dbReference type="EMBL" id="EKF40877.1"/>
    </source>
</evidence>